<dbReference type="Pfam" id="PF00226">
    <property type="entry name" value="DnaJ"/>
    <property type="match status" value="1"/>
</dbReference>
<evidence type="ECO:0000259" key="2">
    <source>
        <dbReference type="PROSITE" id="PS50076"/>
    </source>
</evidence>
<name>A0A6C0BPH6_9ZZZZ</name>
<reference evidence="3" key="1">
    <citation type="journal article" date="2020" name="Nature">
        <title>Giant virus diversity and host interactions through global metagenomics.</title>
        <authorList>
            <person name="Schulz F."/>
            <person name="Roux S."/>
            <person name="Paez-Espino D."/>
            <person name="Jungbluth S."/>
            <person name="Walsh D.A."/>
            <person name="Denef V.J."/>
            <person name="McMahon K.D."/>
            <person name="Konstantinidis K.T."/>
            <person name="Eloe-Fadrosh E.A."/>
            <person name="Kyrpides N.C."/>
            <person name="Woyke T."/>
        </authorList>
    </citation>
    <scope>NUCLEOTIDE SEQUENCE</scope>
    <source>
        <strain evidence="3">GVMAG-M-3300017989-17</strain>
    </source>
</reference>
<protein>
    <recommendedName>
        <fullName evidence="2">J domain-containing protein</fullName>
    </recommendedName>
</protein>
<dbReference type="SMART" id="SM00271">
    <property type="entry name" value="DnaJ"/>
    <property type="match status" value="1"/>
</dbReference>
<proteinExistence type="predicted"/>
<dbReference type="SUPFAM" id="SSF46565">
    <property type="entry name" value="Chaperone J-domain"/>
    <property type="match status" value="1"/>
</dbReference>
<dbReference type="EMBL" id="MN739206">
    <property type="protein sequence ID" value="QHS93509.1"/>
    <property type="molecule type" value="Genomic_DNA"/>
</dbReference>
<organism evidence="3">
    <name type="scientific">viral metagenome</name>
    <dbReference type="NCBI Taxonomy" id="1070528"/>
    <lineage>
        <taxon>unclassified sequences</taxon>
        <taxon>metagenomes</taxon>
        <taxon>organismal metagenomes</taxon>
    </lineage>
</organism>
<dbReference type="InterPro" id="IPR036869">
    <property type="entry name" value="J_dom_sf"/>
</dbReference>
<accession>A0A6C0BPH6</accession>
<feature type="region of interest" description="Disordered" evidence="1">
    <location>
        <begin position="24"/>
        <end position="87"/>
    </location>
</feature>
<dbReference type="Gene3D" id="1.10.287.110">
    <property type="entry name" value="DnaJ domain"/>
    <property type="match status" value="1"/>
</dbReference>
<feature type="domain" description="J" evidence="2">
    <location>
        <begin position="77"/>
        <end position="139"/>
    </location>
</feature>
<dbReference type="InterPro" id="IPR001623">
    <property type="entry name" value="DnaJ_domain"/>
</dbReference>
<dbReference type="AlphaFoldDB" id="A0A6C0BPH6"/>
<feature type="compositionally biased region" description="Pro residues" evidence="1">
    <location>
        <begin position="54"/>
        <end position="66"/>
    </location>
</feature>
<sequence>MRPHYRLDSTQAVGADRMMQQAGFAARDQNPLPVHNPMNTRLGKRDEDLTAPHQPLPPSGSRPQRPPSGGRVAADRNPFDTLGIPRGTTDEQVVNEVYRKWVTSLHPDRGGDPRRFQEINRAYKMVLEVIQHAKNESFEMLKRQAERDMAAPIGGFHTGNKDGQANQALAPLGHGEAFNHARFNEVFQNHRMWTPEDDGYGDRMVASEYGNEKKLRPEELIHQRERDFLGVPQQHDPDLLHKFNDNQFNALFEQRAHTQEPHRPRRGGGGETSMVVRTEPEEMGLFRNSTSLCTTLSVDKVDDFSSPFLGTGAGSSGGAYTDYMRAFSRDALITPHVSDAQVGPKKSVKDLERERANISFIPSQELLQDRARQEASIKEQDELRWRNFLKHQEQVEAHNQAVRNVLSDVSSVPPRRNI</sequence>
<dbReference type="CDD" id="cd06257">
    <property type="entry name" value="DnaJ"/>
    <property type="match status" value="1"/>
</dbReference>
<evidence type="ECO:0000256" key="1">
    <source>
        <dbReference type="SAM" id="MobiDB-lite"/>
    </source>
</evidence>
<evidence type="ECO:0000313" key="3">
    <source>
        <dbReference type="EMBL" id="QHS93509.1"/>
    </source>
</evidence>
<dbReference type="PROSITE" id="PS50076">
    <property type="entry name" value="DNAJ_2"/>
    <property type="match status" value="1"/>
</dbReference>